<accession>W7TI37</accession>
<evidence type="ECO:0000313" key="2">
    <source>
        <dbReference type="EMBL" id="EWM19921.1"/>
    </source>
</evidence>
<evidence type="ECO:0000313" key="3">
    <source>
        <dbReference type="Proteomes" id="UP000019335"/>
    </source>
</evidence>
<feature type="region of interest" description="Disordered" evidence="1">
    <location>
        <begin position="37"/>
        <end position="73"/>
    </location>
</feature>
<feature type="compositionally biased region" description="Basic and acidic residues" evidence="1">
    <location>
        <begin position="44"/>
        <end position="64"/>
    </location>
</feature>
<gene>
    <name evidence="2" type="ORF">Naga_103067g1</name>
</gene>
<dbReference type="AlphaFoldDB" id="W7TI37"/>
<name>W7TI37_9STRA</name>
<comment type="caution">
    <text evidence="2">The sequence shown here is derived from an EMBL/GenBank/DDBJ whole genome shotgun (WGS) entry which is preliminary data.</text>
</comment>
<reference evidence="2 3" key="1">
    <citation type="journal article" date="2014" name="Mol. Plant">
        <title>Chromosome Scale Genome Assembly and Transcriptome Profiling of Nannochloropsis gaditana in Nitrogen Depletion.</title>
        <authorList>
            <person name="Corteggiani Carpinelli E."/>
            <person name="Telatin A."/>
            <person name="Vitulo N."/>
            <person name="Forcato C."/>
            <person name="D'Angelo M."/>
            <person name="Schiavon R."/>
            <person name="Vezzi A."/>
            <person name="Giacometti G.M."/>
            <person name="Morosinotto T."/>
            <person name="Valle G."/>
        </authorList>
    </citation>
    <scope>NUCLEOTIDE SEQUENCE [LARGE SCALE GENOMIC DNA]</scope>
    <source>
        <strain evidence="2 3">B-31</strain>
    </source>
</reference>
<keyword evidence="3" id="KW-1185">Reference proteome</keyword>
<sequence length="73" mass="8236">MSSLTLKRLCEAHQVTIEGCCEREDLLRRLQTSGVLEVLEEEGREGGREGGREERGQHDEDALRKSGRLPSSR</sequence>
<evidence type="ECO:0000256" key="1">
    <source>
        <dbReference type="SAM" id="MobiDB-lite"/>
    </source>
</evidence>
<dbReference type="Proteomes" id="UP000019335">
    <property type="component" value="Unassembled WGS sequence"/>
</dbReference>
<proteinExistence type="predicted"/>
<dbReference type="EMBL" id="AZIL01003724">
    <property type="protein sequence ID" value="EWM19921.1"/>
    <property type="molecule type" value="Genomic_DNA"/>
</dbReference>
<protein>
    <recommendedName>
        <fullName evidence="4">SAP domain-containing protein</fullName>
    </recommendedName>
</protein>
<organism evidence="2 3">
    <name type="scientific">Nannochloropsis gaditana</name>
    <dbReference type="NCBI Taxonomy" id="72520"/>
    <lineage>
        <taxon>Eukaryota</taxon>
        <taxon>Sar</taxon>
        <taxon>Stramenopiles</taxon>
        <taxon>Ochrophyta</taxon>
        <taxon>Eustigmatophyceae</taxon>
        <taxon>Eustigmatales</taxon>
        <taxon>Monodopsidaceae</taxon>
        <taxon>Nannochloropsis</taxon>
    </lineage>
</organism>
<evidence type="ECO:0008006" key="4">
    <source>
        <dbReference type="Google" id="ProtNLM"/>
    </source>
</evidence>